<protein>
    <submittedName>
        <fullName evidence="1">Uncharacterized protein</fullName>
    </submittedName>
</protein>
<organism evidence="1">
    <name type="scientific">Rhizophora mucronata</name>
    <name type="common">Asiatic mangrove</name>
    <dbReference type="NCBI Taxonomy" id="61149"/>
    <lineage>
        <taxon>Eukaryota</taxon>
        <taxon>Viridiplantae</taxon>
        <taxon>Streptophyta</taxon>
        <taxon>Embryophyta</taxon>
        <taxon>Tracheophyta</taxon>
        <taxon>Spermatophyta</taxon>
        <taxon>Magnoliopsida</taxon>
        <taxon>eudicotyledons</taxon>
        <taxon>Gunneridae</taxon>
        <taxon>Pentapetalae</taxon>
        <taxon>rosids</taxon>
        <taxon>fabids</taxon>
        <taxon>Malpighiales</taxon>
        <taxon>Rhizophoraceae</taxon>
        <taxon>Rhizophora</taxon>
    </lineage>
</organism>
<dbReference type="AlphaFoldDB" id="A0A2P2J0I4"/>
<reference evidence="1" key="1">
    <citation type="submission" date="2018-02" db="EMBL/GenBank/DDBJ databases">
        <title>Rhizophora mucronata_Transcriptome.</title>
        <authorList>
            <person name="Meera S.P."/>
            <person name="Sreeshan A."/>
            <person name="Augustine A."/>
        </authorList>
    </citation>
    <scope>NUCLEOTIDE SEQUENCE</scope>
    <source>
        <tissue evidence="1">Leaf</tissue>
    </source>
</reference>
<dbReference type="EMBL" id="GGEC01006467">
    <property type="protein sequence ID" value="MBW86950.1"/>
    <property type="molecule type" value="Transcribed_RNA"/>
</dbReference>
<accession>A0A2P2J0I4</accession>
<proteinExistence type="predicted"/>
<sequence>MHKTFKPLVLGLRCYTDRLKQLELGVTLMKVEYLQT</sequence>
<evidence type="ECO:0000313" key="1">
    <source>
        <dbReference type="EMBL" id="MBW86950.1"/>
    </source>
</evidence>
<name>A0A2P2J0I4_RHIMU</name>